<dbReference type="AlphaFoldDB" id="A0AB39SW20"/>
<name>A0AB39SW20_9ACTN</name>
<protein>
    <recommendedName>
        <fullName evidence="3">YcxB-like protein domain-containing protein</fullName>
    </recommendedName>
</protein>
<evidence type="ECO:0000313" key="2">
    <source>
        <dbReference type="EMBL" id="XDQ71458.1"/>
    </source>
</evidence>
<dbReference type="EMBL" id="CP163444">
    <property type="protein sequence ID" value="XDQ71458.1"/>
    <property type="molecule type" value="Genomic_DNA"/>
</dbReference>
<reference evidence="2" key="1">
    <citation type="submission" date="2024-07" db="EMBL/GenBank/DDBJ databases">
        <authorList>
            <person name="Yu S.T."/>
        </authorList>
    </citation>
    <scope>NUCLEOTIDE SEQUENCE</scope>
    <source>
        <strain evidence="2">R44</strain>
    </source>
</reference>
<sequence>MELVYTPTREDITDAVRVQLRHGAFRVLRWLLPAGTVLAFLAAALLLTGPGEPDVGGAVLLGGLGLLTAVLRPLTLWLTARLMYAMIERQGEHRARIDEDGVHWTTRDSDVVARWQLTPRYVETATQFVLFSGDKGRAGVAALPKRGVTDPADVDRLREVLDRNLTRL</sequence>
<proteinExistence type="predicted"/>
<accession>A0AB39SW20</accession>
<organism evidence="2">
    <name type="scientific">Streptomyces sp. R44</name>
    <dbReference type="NCBI Taxonomy" id="3238633"/>
    <lineage>
        <taxon>Bacteria</taxon>
        <taxon>Bacillati</taxon>
        <taxon>Actinomycetota</taxon>
        <taxon>Actinomycetes</taxon>
        <taxon>Kitasatosporales</taxon>
        <taxon>Streptomycetaceae</taxon>
        <taxon>Streptomyces</taxon>
    </lineage>
</organism>
<feature type="transmembrane region" description="Helical" evidence="1">
    <location>
        <begin position="59"/>
        <end position="80"/>
    </location>
</feature>
<keyword evidence="1" id="KW-1133">Transmembrane helix</keyword>
<dbReference type="RefSeq" id="WP_369144153.1">
    <property type="nucleotide sequence ID" value="NZ_CP163444.1"/>
</dbReference>
<feature type="transmembrane region" description="Helical" evidence="1">
    <location>
        <begin position="27"/>
        <end position="47"/>
    </location>
</feature>
<keyword evidence="1" id="KW-0472">Membrane</keyword>
<keyword evidence="1" id="KW-0812">Transmembrane</keyword>
<evidence type="ECO:0000256" key="1">
    <source>
        <dbReference type="SAM" id="Phobius"/>
    </source>
</evidence>
<evidence type="ECO:0008006" key="3">
    <source>
        <dbReference type="Google" id="ProtNLM"/>
    </source>
</evidence>
<gene>
    <name evidence="2" type="ORF">AB5J54_13410</name>
</gene>